<organism evidence="3 4">
    <name type="scientific">Paenibacillus rigui</name>
    <dbReference type="NCBI Taxonomy" id="554312"/>
    <lineage>
        <taxon>Bacteria</taxon>
        <taxon>Bacillati</taxon>
        <taxon>Bacillota</taxon>
        <taxon>Bacilli</taxon>
        <taxon>Bacillales</taxon>
        <taxon>Paenibacillaceae</taxon>
        <taxon>Paenibacillus</taxon>
    </lineage>
</organism>
<dbReference type="GO" id="GO:0016740">
    <property type="term" value="F:transferase activity"/>
    <property type="evidence" value="ECO:0007669"/>
    <property type="project" value="UniProtKB-KW"/>
</dbReference>
<dbReference type="Gene3D" id="3.10.180.10">
    <property type="entry name" value="2,3-Dihydroxybiphenyl 1,2-Dioxygenase, domain 1"/>
    <property type="match status" value="1"/>
</dbReference>
<dbReference type="PROSITE" id="PS00934">
    <property type="entry name" value="GLYOXALASE_I_1"/>
    <property type="match status" value="1"/>
</dbReference>
<dbReference type="InterPro" id="IPR018146">
    <property type="entry name" value="Glyoxalase_1_CS"/>
</dbReference>
<dbReference type="GO" id="GO:0004462">
    <property type="term" value="F:lactoylglutathione lyase activity"/>
    <property type="evidence" value="ECO:0007669"/>
    <property type="project" value="InterPro"/>
</dbReference>
<dbReference type="RefSeq" id="WP_094013505.1">
    <property type="nucleotide sequence ID" value="NZ_NMQW01000002.1"/>
</dbReference>
<dbReference type="InterPro" id="IPR050383">
    <property type="entry name" value="GlyoxalaseI/FosfomycinResist"/>
</dbReference>
<feature type="domain" description="VOC" evidence="2">
    <location>
        <begin position="5"/>
        <end position="121"/>
    </location>
</feature>
<evidence type="ECO:0000313" key="4">
    <source>
        <dbReference type="Proteomes" id="UP000215509"/>
    </source>
</evidence>
<name>A0A229UXU3_9BACL</name>
<keyword evidence="3" id="KW-0808">Transferase</keyword>
<dbReference type="PROSITE" id="PS51819">
    <property type="entry name" value="VOC"/>
    <property type="match status" value="1"/>
</dbReference>
<keyword evidence="4" id="KW-1185">Reference proteome</keyword>
<evidence type="ECO:0000256" key="1">
    <source>
        <dbReference type="ARBA" id="ARBA00022723"/>
    </source>
</evidence>
<evidence type="ECO:0000313" key="3">
    <source>
        <dbReference type="EMBL" id="OXM88258.1"/>
    </source>
</evidence>
<dbReference type="PANTHER" id="PTHR21366">
    <property type="entry name" value="GLYOXALASE FAMILY PROTEIN"/>
    <property type="match status" value="1"/>
</dbReference>
<reference evidence="3 4" key="1">
    <citation type="submission" date="2017-07" db="EMBL/GenBank/DDBJ databases">
        <title>Genome sequencing and assembly of Paenibacillus rigui.</title>
        <authorList>
            <person name="Mayilraj S."/>
        </authorList>
    </citation>
    <scope>NUCLEOTIDE SEQUENCE [LARGE SCALE GENOMIC DNA]</scope>
    <source>
        <strain evidence="3 4">JCM 16352</strain>
    </source>
</reference>
<dbReference type="AlphaFoldDB" id="A0A229UXU3"/>
<comment type="caution">
    <text evidence="3">The sequence shown here is derived from an EMBL/GenBank/DDBJ whole genome shotgun (WGS) entry which is preliminary data.</text>
</comment>
<dbReference type="GO" id="GO:0046872">
    <property type="term" value="F:metal ion binding"/>
    <property type="evidence" value="ECO:0007669"/>
    <property type="project" value="UniProtKB-KW"/>
</dbReference>
<dbReference type="Pfam" id="PF00903">
    <property type="entry name" value="Glyoxalase"/>
    <property type="match status" value="1"/>
</dbReference>
<proteinExistence type="predicted"/>
<evidence type="ECO:0000259" key="2">
    <source>
        <dbReference type="PROSITE" id="PS51819"/>
    </source>
</evidence>
<keyword evidence="1" id="KW-0479">Metal-binding</keyword>
<dbReference type="InterPro" id="IPR029068">
    <property type="entry name" value="Glyas_Bleomycin-R_OHBP_Dase"/>
</dbReference>
<accession>A0A229UXU3</accession>
<gene>
    <name evidence="3" type="ORF">CF651_02130</name>
</gene>
<dbReference type="InterPro" id="IPR004360">
    <property type="entry name" value="Glyas_Fos-R_dOase_dom"/>
</dbReference>
<dbReference type="SUPFAM" id="SSF54593">
    <property type="entry name" value="Glyoxalase/Bleomycin resistance protein/Dihydroxybiphenyl dioxygenase"/>
    <property type="match status" value="1"/>
</dbReference>
<sequence>MKATGFNHVTLRVSLLSRSLPFYVGILGMKLVHQGRTDVYLEWGSAWICLLERPQNDQNGGNEEKGLDHLAFSIDETDFPAAVETLLASGTTVVRGPVYRGGGWSLNFLDPDENQLELFTGTLTERMKVWNAE</sequence>
<protein>
    <submittedName>
        <fullName evidence="3">Glutathione transferase</fullName>
    </submittedName>
</protein>
<dbReference type="EMBL" id="NMQW01000002">
    <property type="protein sequence ID" value="OXM88258.1"/>
    <property type="molecule type" value="Genomic_DNA"/>
</dbReference>
<dbReference type="PANTHER" id="PTHR21366:SF14">
    <property type="entry name" value="GLYOXALASE DOMAIN-CONTAINING PROTEIN 5"/>
    <property type="match status" value="1"/>
</dbReference>
<dbReference type="Proteomes" id="UP000215509">
    <property type="component" value="Unassembled WGS sequence"/>
</dbReference>
<dbReference type="InterPro" id="IPR037523">
    <property type="entry name" value="VOC_core"/>
</dbReference>
<dbReference type="OrthoDB" id="192739at2"/>